<evidence type="ECO:0000313" key="2">
    <source>
        <dbReference type="Proteomes" id="UP000192277"/>
    </source>
</evidence>
<dbReference type="EMBL" id="LWBO01000001">
    <property type="protein sequence ID" value="OQP54945.1"/>
    <property type="molecule type" value="Genomic_DNA"/>
</dbReference>
<dbReference type="RefSeq" id="WP_014222494.1">
    <property type="nucleotide sequence ID" value="NZ_LWBO01000001.1"/>
</dbReference>
<dbReference type="Proteomes" id="UP000192277">
    <property type="component" value="Unassembled WGS sequence"/>
</dbReference>
<gene>
    <name evidence="1" type="ORF">A4D02_01080</name>
</gene>
<protein>
    <recommendedName>
        <fullName evidence="3">YbjN domain-containing protein</fullName>
    </recommendedName>
</protein>
<proteinExistence type="predicted"/>
<name>A0ABX3P4C1_9BACT</name>
<comment type="caution">
    <text evidence="1">The sequence shown here is derived from an EMBL/GenBank/DDBJ whole genome shotgun (WGS) entry which is preliminary data.</text>
</comment>
<keyword evidence="2" id="KW-1185">Reference proteome</keyword>
<dbReference type="Gene3D" id="3.30.1460.10">
    <property type="match status" value="1"/>
</dbReference>
<reference evidence="1 2" key="1">
    <citation type="submission" date="2016-04" db="EMBL/GenBank/DDBJ databases">
        <authorList>
            <person name="Chen L."/>
            <person name="Zhuang W."/>
            <person name="Wang G."/>
        </authorList>
    </citation>
    <scope>NUCLEOTIDE SEQUENCE [LARGE SCALE GENOMIC DNA]</scope>
    <source>
        <strain evidence="2">GR20</strain>
    </source>
</reference>
<evidence type="ECO:0008006" key="3">
    <source>
        <dbReference type="Google" id="ProtNLM"/>
    </source>
</evidence>
<organism evidence="1 2">
    <name type="scientific">Niastella koreensis</name>
    <dbReference type="NCBI Taxonomy" id="354356"/>
    <lineage>
        <taxon>Bacteria</taxon>
        <taxon>Pseudomonadati</taxon>
        <taxon>Bacteroidota</taxon>
        <taxon>Chitinophagia</taxon>
        <taxon>Chitinophagales</taxon>
        <taxon>Chitinophagaceae</taxon>
        <taxon>Niastella</taxon>
    </lineage>
</organism>
<accession>A0ABX3P4C1</accession>
<sequence length="443" mass="51318">MFDKLFGRGKKSPEQALQAVQPDIPFGRYSDNNKSVEKVRRWTDADNLFKQQSYYDSIAAFFDYLADDKLGNVILNRNNESGTFQVYQGSKIVRGEFDKDSLKAEITLAKMPQASVPVMRRLLEMNFNLYYSRYALDNDRLCMRFDSDIRAANPNKLYYGLKELAIKADKLDDLLVQEFAALQTVDTEHIIGIPESEKEVKYNFMLTWIRETLDYAATLDADKFSGGIAYLLLSLAFRIDFCICPDGKLLNELEKIVEIYYRKDEKGTIDRNQGMIEGYKKLLTKTKEEVYPYLFRSKHTFAIVMPQHHQTVVDAINAAANNVVWYRDNNYPLIANNVMEYALTFSQYSYSLPKPLTELVLLFMQINYRAYFEALGFSVPYYDAQANQFDQELINGRIQQIVSAWQTKYPKLNFKTESLQLQTLLTFNSSFSTELTTLNFDAN</sequence>
<dbReference type="SUPFAM" id="SSF69635">
    <property type="entry name" value="Type III secretory system chaperone-like"/>
    <property type="match status" value="1"/>
</dbReference>
<evidence type="ECO:0000313" key="1">
    <source>
        <dbReference type="EMBL" id="OQP54945.1"/>
    </source>
</evidence>